<gene>
    <name evidence="2" type="ORF">K0B96_14095</name>
</gene>
<evidence type="ECO:0000313" key="2">
    <source>
        <dbReference type="EMBL" id="QYM78417.1"/>
    </source>
</evidence>
<accession>A0A8F9TUN9</accession>
<evidence type="ECO:0000256" key="1">
    <source>
        <dbReference type="SAM" id="SignalP"/>
    </source>
</evidence>
<feature type="chain" id="PRO_5034182852" evidence="1">
    <location>
        <begin position="21"/>
        <end position="219"/>
    </location>
</feature>
<dbReference type="RefSeq" id="WP_220161521.1">
    <property type="nucleotide sequence ID" value="NZ_CP080507.1"/>
</dbReference>
<dbReference type="AlphaFoldDB" id="A0A8F9TUN9"/>
<feature type="signal peptide" evidence="1">
    <location>
        <begin position="1"/>
        <end position="20"/>
    </location>
</feature>
<name>A0A8F9TUN9_9BACT</name>
<reference evidence="2" key="1">
    <citation type="submission" date="2021-08" db="EMBL/GenBank/DDBJ databases">
        <title>Genome of a novel bacterium of the phylum Verrucomicrobia, Oleiharenicola sp. KSB-15.</title>
        <authorList>
            <person name="Chung J.-H."/>
            <person name="Ahn J.-H."/>
            <person name="Yoon Y."/>
            <person name="Kim D.-Y."/>
            <person name="An S.-H."/>
            <person name="Park I."/>
            <person name="Yeon J."/>
        </authorList>
    </citation>
    <scope>NUCLEOTIDE SEQUENCE</scope>
    <source>
        <strain evidence="2">KSB-15</strain>
    </source>
</reference>
<evidence type="ECO:0000313" key="3">
    <source>
        <dbReference type="Proteomes" id="UP000825051"/>
    </source>
</evidence>
<dbReference type="Proteomes" id="UP000825051">
    <property type="component" value="Chromosome"/>
</dbReference>
<keyword evidence="1" id="KW-0732">Signal</keyword>
<sequence>MKTTQAFRVLVFGISAAVVAATSAHAEVRARVKVGIGLPNGFAEVHVGKDRYFEHRGTFYRPGPRGGYVVVRAPRGAIVHTLPPRYVRIYLGNTVYYRYDDVYYRPVAGGYVIVDAPTTTVVTTPAPTTPAPAVNATPADDYQSVWVGPNEYLFHDGQFFRKTPDGLVWMEAPMGALTKTLPADAQSVWYQDVEYFECDNVYFRKTPDGYKVVETPWKG</sequence>
<dbReference type="EMBL" id="CP080507">
    <property type="protein sequence ID" value="QYM78417.1"/>
    <property type="molecule type" value="Genomic_DNA"/>
</dbReference>
<keyword evidence="3" id="KW-1185">Reference proteome</keyword>
<dbReference type="InterPro" id="IPR045398">
    <property type="entry name" value="DUF6515"/>
</dbReference>
<proteinExistence type="predicted"/>
<dbReference type="KEGG" id="ole:K0B96_14095"/>
<dbReference type="Pfam" id="PF20125">
    <property type="entry name" value="DUF6515"/>
    <property type="match status" value="2"/>
</dbReference>
<protein>
    <submittedName>
        <fullName evidence="2">Uncharacterized protein</fullName>
    </submittedName>
</protein>
<organism evidence="2 3">
    <name type="scientific">Horticoccus luteus</name>
    <dbReference type="NCBI Taxonomy" id="2862869"/>
    <lineage>
        <taxon>Bacteria</taxon>
        <taxon>Pseudomonadati</taxon>
        <taxon>Verrucomicrobiota</taxon>
        <taxon>Opitutia</taxon>
        <taxon>Opitutales</taxon>
        <taxon>Opitutaceae</taxon>
        <taxon>Horticoccus</taxon>
    </lineage>
</organism>